<name>E9I851_SOLIN</name>
<proteinExistence type="predicted"/>
<accession>E9I851</accession>
<organism>
    <name type="scientific">Solenopsis invicta</name>
    <name type="common">Red imported fire ant</name>
    <name type="synonym">Solenopsis wagneri</name>
    <dbReference type="NCBI Taxonomy" id="13686"/>
    <lineage>
        <taxon>Eukaryota</taxon>
        <taxon>Metazoa</taxon>
        <taxon>Ecdysozoa</taxon>
        <taxon>Arthropoda</taxon>
        <taxon>Hexapoda</taxon>
        <taxon>Insecta</taxon>
        <taxon>Pterygota</taxon>
        <taxon>Neoptera</taxon>
        <taxon>Endopterygota</taxon>
        <taxon>Hymenoptera</taxon>
        <taxon>Apocrita</taxon>
        <taxon>Aculeata</taxon>
        <taxon>Formicoidea</taxon>
        <taxon>Formicidae</taxon>
        <taxon>Myrmicinae</taxon>
        <taxon>Solenopsis</taxon>
    </lineage>
</organism>
<sequence>MADTIALKNLTDTIDCRLLSIQPSTGISLLKNKYLAHLAMLSQATNILVQRSVSRAGIEEAHFFIQYCNYCQKYLEPKHTIYNLHLLTHVSKCVINWDPLWTHNAFCYEGQNRHLLQLYQSPFQIISQIACKFLMFNSLSTLCEKLVLLCNGMRYTSFQYVDKKNNDTCAILRDGKVVKIKYIALSALGEILLLVQVVKCSKRLLVHNNYVALRHILKIKREAEMMCIKLSLIKEPCIVINLPNNTYVCGLPFGCHRDD</sequence>
<dbReference type="AlphaFoldDB" id="E9I851"/>
<dbReference type="EMBL" id="GL761448">
    <property type="protein sequence ID" value="EFZ23252.1"/>
    <property type="molecule type" value="Genomic_DNA"/>
</dbReference>
<reference evidence="1" key="1">
    <citation type="journal article" date="2011" name="Proc. Natl. Acad. Sci. U.S.A.">
        <title>The genome of the fire ant Solenopsis invicta.</title>
        <authorList>
            <person name="Wurm Y."/>
            <person name="Wang J."/>
            <person name="Riba-Grognuz O."/>
            <person name="Corona M."/>
            <person name="Nygaard S."/>
            <person name="Hunt B.G."/>
            <person name="Ingram K.K."/>
            <person name="Falquet L."/>
            <person name="Nipitwattanaphon M."/>
            <person name="Gotzek D."/>
            <person name="Dijkstra M.B."/>
            <person name="Oettler J."/>
            <person name="Comtesse F."/>
            <person name="Shih C.J."/>
            <person name="Wu W.J."/>
            <person name="Yang C.C."/>
            <person name="Thomas J."/>
            <person name="Beaudoing E."/>
            <person name="Pradervand S."/>
            <person name="Flegel V."/>
            <person name="Cook E.D."/>
            <person name="Fabbretti R."/>
            <person name="Stockinger H."/>
            <person name="Long L."/>
            <person name="Farmerie W.G."/>
            <person name="Oakey J."/>
            <person name="Boomsma J.J."/>
            <person name="Pamilo P."/>
            <person name="Yi S.V."/>
            <person name="Heinze J."/>
            <person name="Goodisman M.A."/>
            <person name="Farinelli L."/>
            <person name="Harshman K."/>
            <person name="Hulo N."/>
            <person name="Cerutti L."/>
            <person name="Xenarios I."/>
            <person name="Shoemaker D."/>
            <person name="Keller L."/>
        </authorList>
    </citation>
    <scope>NUCLEOTIDE SEQUENCE [LARGE SCALE GENOMIC DNA]</scope>
</reference>
<dbReference type="HOGENOM" id="CLU_1074871_0_0_1"/>
<dbReference type="PANTHER" id="PTHR46579:SF1">
    <property type="entry name" value="F5_8 TYPE C DOMAIN-CONTAINING PROTEIN"/>
    <property type="match status" value="1"/>
</dbReference>
<feature type="non-terminal residue" evidence="1">
    <location>
        <position position="259"/>
    </location>
</feature>
<evidence type="ECO:0000313" key="1">
    <source>
        <dbReference type="EMBL" id="EFZ23252.1"/>
    </source>
</evidence>
<gene>
    <name evidence="1" type="ORF">SINV_08042</name>
</gene>
<dbReference type="PANTHER" id="PTHR46579">
    <property type="entry name" value="F5/8 TYPE C DOMAIN-CONTAINING PROTEIN-RELATED"/>
    <property type="match status" value="1"/>
</dbReference>
<protein>
    <submittedName>
        <fullName evidence="1">Uncharacterized protein</fullName>
    </submittedName>
</protein>